<feature type="non-terminal residue" evidence="2">
    <location>
        <position position="1"/>
    </location>
</feature>
<name>A0A9P5WX02_9AGAR</name>
<evidence type="ECO:0000313" key="3">
    <source>
        <dbReference type="Proteomes" id="UP000807342"/>
    </source>
</evidence>
<dbReference type="AlphaFoldDB" id="A0A9P5WX02"/>
<keyword evidence="1" id="KW-0472">Membrane</keyword>
<keyword evidence="1" id="KW-1133">Transmembrane helix</keyword>
<dbReference type="EMBL" id="MU152416">
    <property type="protein sequence ID" value="KAF9440584.1"/>
    <property type="molecule type" value="Genomic_DNA"/>
</dbReference>
<gene>
    <name evidence="2" type="ORF">P691DRAFT_637076</name>
</gene>
<keyword evidence="3" id="KW-1185">Reference proteome</keyword>
<reference evidence="2" key="1">
    <citation type="submission" date="2020-11" db="EMBL/GenBank/DDBJ databases">
        <authorList>
            <consortium name="DOE Joint Genome Institute"/>
            <person name="Ahrendt S."/>
            <person name="Riley R."/>
            <person name="Andreopoulos W."/>
            <person name="Labutti K."/>
            <person name="Pangilinan J."/>
            <person name="Ruiz-Duenas F.J."/>
            <person name="Barrasa J.M."/>
            <person name="Sanchez-Garcia M."/>
            <person name="Camarero S."/>
            <person name="Miyauchi S."/>
            <person name="Serrano A."/>
            <person name="Linde D."/>
            <person name="Babiker R."/>
            <person name="Drula E."/>
            <person name="Ayuso-Fernandez I."/>
            <person name="Pacheco R."/>
            <person name="Padilla G."/>
            <person name="Ferreira P."/>
            <person name="Barriuso J."/>
            <person name="Kellner H."/>
            <person name="Castanera R."/>
            <person name="Alfaro M."/>
            <person name="Ramirez L."/>
            <person name="Pisabarro A.G."/>
            <person name="Kuo A."/>
            <person name="Tritt A."/>
            <person name="Lipzen A."/>
            <person name="He G."/>
            <person name="Yan M."/>
            <person name="Ng V."/>
            <person name="Cullen D."/>
            <person name="Martin F."/>
            <person name="Rosso M.-N."/>
            <person name="Henrissat B."/>
            <person name="Hibbett D."/>
            <person name="Martinez A.T."/>
            <person name="Grigoriev I.V."/>
        </authorList>
    </citation>
    <scope>NUCLEOTIDE SEQUENCE</scope>
    <source>
        <strain evidence="2">MF-IS2</strain>
    </source>
</reference>
<organism evidence="2 3">
    <name type="scientific">Macrolepiota fuliginosa MF-IS2</name>
    <dbReference type="NCBI Taxonomy" id="1400762"/>
    <lineage>
        <taxon>Eukaryota</taxon>
        <taxon>Fungi</taxon>
        <taxon>Dikarya</taxon>
        <taxon>Basidiomycota</taxon>
        <taxon>Agaricomycotina</taxon>
        <taxon>Agaricomycetes</taxon>
        <taxon>Agaricomycetidae</taxon>
        <taxon>Agaricales</taxon>
        <taxon>Agaricineae</taxon>
        <taxon>Agaricaceae</taxon>
        <taxon>Macrolepiota</taxon>
    </lineage>
</organism>
<feature type="non-terminal residue" evidence="2">
    <location>
        <position position="66"/>
    </location>
</feature>
<accession>A0A9P5WX02</accession>
<sequence>PHRGTGDALASSFNRVCGLLAPIIKIATTAASGAGSNGTANGSVFVSASLLTFTAFLMIFLPIEVS</sequence>
<proteinExistence type="predicted"/>
<evidence type="ECO:0000256" key="1">
    <source>
        <dbReference type="SAM" id="Phobius"/>
    </source>
</evidence>
<feature type="transmembrane region" description="Helical" evidence="1">
    <location>
        <begin position="44"/>
        <end position="63"/>
    </location>
</feature>
<dbReference type="Proteomes" id="UP000807342">
    <property type="component" value="Unassembled WGS sequence"/>
</dbReference>
<protein>
    <submittedName>
        <fullName evidence="2">Uncharacterized protein</fullName>
    </submittedName>
</protein>
<evidence type="ECO:0000313" key="2">
    <source>
        <dbReference type="EMBL" id="KAF9440584.1"/>
    </source>
</evidence>
<keyword evidence="1" id="KW-0812">Transmembrane</keyword>
<comment type="caution">
    <text evidence="2">The sequence shown here is derived from an EMBL/GenBank/DDBJ whole genome shotgun (WGS) entry which is preliminary data.</text>
</comment>